<dbReference type="InterPro" id="IPR036875">
    <property type="entry name" value="Znf_CCHC_sf"/>
</dbReference>
<protein>
    <recommendedName>
        <fullName evidence="3">CCHC-type domain-containing protein</fullName>
    </recommendedName>
</protein>
<dbReference type="Gene3D" id="4.10.60.10">
    <property type="entry name" value="Zinc finger, CCHC-type"/>
    <property type="match status" value="1"/>
</dbReference>
<proteinExistence type="predicted"/>
<dbReference type="GO" id="GO:0008270">
    <property type="term" value="F:zinc ion binding"/>
    <property type="evidence" value="ECO:0007669"/>
    <property type="project" value="UniProtKB-KW"/>
</dbReference>
<keyword evidence="1" id="KW-0479">Metal-binding</keyword>
<keyword evidence="1" id="KW-0862">Zinc</keyword>
<dbReference type="Proteomes" id="UP000076858">
    <property type="component" value="Unassembled WGS sequence"/>
</dbReference>
<accession>A0A164JBK0</accession>
<organism evidence="4 5">
    <name type="scientific">Daphnia magna</name>
    <dbReference type="NCBI Taxonomy" id="35525"/>
    <lineage>
        <taxon>Eukaryota</taxon>
        <taxon>Metazoa</taxon>
        <taxon>Ecdysozoa</taxon>
        <taxon>Arthropoda</taxon>
        <taxon>Crustacea</taxon>
        <taxon>Branchiopoda</taxon>
        <taxon>Diplostraca</taxon>
        <taxon>Cladocera</taxon>
        <taxon>Anomopoda</taxon>
        <taxon>Daphniidae</taxon>
        <taxon>Daphnia</taxon>
    </lineage>
</organism>
<dbReference type="AlphaFoldDB" id="A0A164JBK0"/>
<evidence type="ECO:0000313" key="5">
    <source>
        <dbReference type="Proteomes" id="UP000076858"/>
    </source>
</evidence>
<dbReference type="InterPro" id="IPR001878">
    <property type="entry name" value="Znf_CCHC"/>
</dbReference>
<dbReference type="GO" id="GO:0003676">
    <property type="term" value="F:nucleic acid binding"/>
    <property type="evidence" value="ECO:0007669"/>
    <property type="project" value="InterPro"/>
</dbReference>
<comment type="caution">
    <text evidence="4">The sequence shown here is derived from an EMBL/GenBank/DDBJ whole genome shotgun (WGS) entry which is preliminary data.</text>
</comment>
<name>A0A164JBK0_9CRUS</name>
<feature type="domain" description="CCHC-type" evidence="3">
    <location>
        <begin position="129"/>
        <end position="143"/>
    </location>
</feature>
<reference evidence="4 5" key="1">
    <citation type="submission" date="2016-03" db="EMBL/GenBank/DDBJ databases">
        <title>EvidentialGene: Evidence-directed Construction of Genes on Genomes.</title>
        <authorList>
            <person name="Gilbert D.G."/>
            <person name="Choi J.-H."/>
            <person name="Mockaitis K."/>
            <person name="Colbourne J."/>
            <person name="Pfrender M."/>
        </authorList>
    </citation>
    <scope>NUCLEOTIDE SEQUENCE [LARGE SCALE GENOMIC DNA]</scope>
    <source>
        <strain evidence="4 5">Xinb3</strain>
        <tissue evidence="4">Complete organism</tissue>
    </source>
</reference>
<dbReference type="SUPFAM" id="SSF57756">
    <property type="entry name" value="Retrovirus zinc finger-like domains"/>
    <property type="match status" value="1"/>
</dbReference>
<evidence type="ECO:0000259" key="3">
    <source>
        <dbReference type="PROSITE" id="PS50158"/>
    </source>
</evidence>
<gene>
    <name evidence="4" type="ORF">APZ42_000873</name>
</gene>
<evidence type="ECO:0000256" key="2">
    <source>
        <dbReference type="SAM" id="MobiDB-lite"/>
    </source>
</evidence>
<dbReference type="EMBL" id="LRGB01005064">
    <property type="protein sequence ID" value="KZS02185.1"/>
    <property type="molecule type" value="Genomic_DNA"/>
</dbReference>
<evidence type="ECO:0000256" key="1">
    <source>
        <dbReference type="PROSITE-ProRule" id="PRU00047"/>
    </source>
</evidence>
<keyword evidence="5" id="KW-1185">Reference proteome</keyword>
<sequence length="169" mass="18523">MKPVPLTCSITSNYADEAPFPLTTLNLPSNPYADYTVQRYARFANSSISLKAISVSPTDATEAMTVTASLSSNASDSRLLKQVIEVLTSQVAFLTRTANRPTSPGPAKSAPKQVTFERRPPGTRNEIQCYNCCEFGHFARDCPLPNTRFPKPAMNLENGKAAPPRQERQ</sequence>
<dbReference type="PROSITE" id="PS50158">
    <property type="entry name" value="ZF_CCHC"/>
    <property type="match status" value="1"/>
</dbReference>
<keyword evidence="1" id="KW-0863">Zinc-finger</keyword>
<feature type="region of interest" description="Disordered" evidence="2">
    <location>
        <begin position="148"/>
        <end position="169"/>
    </location>
</feature>
<dbReference type="Pfam" id="PF00098">
    <property type="entry name" value="zf-CCHC"/>
    <property type="match status" value="1"/>
</dbReference>
<dbReference type="SMART" id="SM00343">
    <property type="entry name" value="ZnF_C2HC"/>
    <property type="match status" value="1"/>
</dbReference>
<feature type="region of interest" description="Disordered" evidence="2">
    <location>
        <begin position="98"/>
        <end position="121"/>
    </location>
</feature>
<dbReference type="OrthoDB" id="6755130at2759"/>
<evidence type="ECO:0000313" key="4">
    <source>
        <dbReference type="EMBL" id="KZS02185.1"/>
    </source>
</evidence>